<feature type="transmembrane region" description="Helical" evidence="1">
    <location>
        <begin position="62"/>
        <end position="78"/>
    </location>
</feature>
<dbReference type="AlphaFoldDB" id="A0A2V1H498"/>
<evidence type="ECO:0008006" key="4">
    <source>
        <dbReference type="Google" id="ProtNLM"/>
    </source>
</evidence>
<dbReference type="InterPro" id="IPR007360">
    <property type="entry name" value="SirB"/>
</dbReference>
<keyword evidence="1" id="KW-0472">Membrane</keyword>
<dbReference type="GO" id="GO:0005886">
    <property type="term" value="C:plasma membrane"/>
    <property type="evidence" value="ECO:0007669"/>
    <property type="project" value="TreeGrafter"/>
</dbReference>
<evidence type="ECO:0000256" key="1">
    <source>
        <dbReference type="SAM" id="Phobius"/>
    </source>
</evidence>
<gene>
    <name evidence="2" type="ORF">DC094_07670</name>
</gene>
<evidence type="ECO:0000313" key="3">
    <source>
        <dbReference type="Proteomes" id="UP000244906"/>
    </source>
</evidence>
<feature type="transmembrane region" description="Helical" evidence="1">
    <location>
        <begin position="84"/>
        <end position="103"/>
    </location>
</feature>
<dbReference type="PANTHER" id="PTHR39594:SF1">
    <property type="entry name" value="PROTEIN YCHQ"/>
    <property type="match status" value="1"/>
</dbReference>
<dbReference type="PANTHER" id="PTHR39594">
    <property type="entry name" value="PROTEIN YCHQ"/>
    <property type="match status" value="1"/>
</dbReference>
<dbReference type="Proteomes" id="UP000244906">
    <property type="component" value="Unassembled WGS sequence"/>
</dbReference>
<dbReference type="Pfam" id="PF04247">
    <property type="entry name" value="SirB"/>
    <property type="match status" value="1"/>
</dbReference>
<proteinExistence type="predicted"/>
<name>A0A2V1H498_9GAMM</name>
<feature type="transmembrane region" description="Helical" evidence="1">
    <location>
        <begin position="20"/>
        <end position="41"/>
    </location>
</feature>
<keyword evidence="3" id="KW-1185">Reference proteome</keyword>
<sequence length="139" mass="15762">MDIIRQTNNKGRFQMQNIMLSFHLVTVVLALFFLLSATLIANKKPAWLDNSLMIKLPMLNNGLVLLSAIFLFFIFKQYPFVNDWVTAKLIALILFIALAAILMRKKISGKPGMIVAGCAVACWLYLYAVGKTMNPWVFF</sequence>
<organism evidence="2 3">
    <name type="scientific">Pelagibaculum spongiae</name>
    <dbReference type="NCBI Taxonomy" id="2080658"/>
    <lineage>
        <taxon>Bacteria</taxon>
        <taxon>Pseudomonadati</taxon>
        <taxon>Pseudomonadota</taxon>
        <taxon>Gammaproteobacteria</taxon>
        <taxon>Oceanospirillales</taxon>
        <taxon>Pelagibaculum</taxon>
    </lineage>
</organism>
<evidence type="ECO:0000313" key="2">
    <source>
        <dbReference type="EMBL" id="PVZ70456.1"/>
    </source>
</evidence>
<reference evidence="2 3" key="1">
    <citation type="submission" date="2018-04" db="EMBL/GenBank/DDBJ databases">
        <title>Thalassorhabdus spongiae gen. nov., sp. nov., isolated from a marine sponge in South-West Iceland.</title>
        <authorList>
            <person name="Knobloch S."/>
            <person name="Daussin A."/>
            <person name="Johannsson R."/>
            <person name="Marteinsson V.T."/>
        </authorList>
    </citation>
    <scope>NUCLEOTIDE SEQUENCE [LARGE SCALE GENOMIC DNA]</scope>
    <source>
        <strain evidence="2 3">Hp12</strain>
    </source>
</reference>
<feature type="transmembrane region" description="Helical" evidence="1">
    <location>
        <begin position="112"/>
        <end position="130"/>
    </location>
</feature>
<keyword evidence="1" id="KW-0812">Transmembrane</keyword>
<keyword evidence="1" id="KW-1133">Transmembrane helix</keyword>
<comment type="caution">
    <text evidence="2">The sequence shown here is derived from an EMBL/GenBank/DDBJ whole genome shotgun (WGS) entry which is preliminary data.</text>
</comment>
<protein>
    <recommendedName>
        <fullName evidence="4">Regulator SirB</fullName>
    </recommendedName>
</protein>
<accession>A0A2V1H498</accession>
<dbReference type="EMBL" id="QDDL01000002">
    <property type="protein sequence ID" value="PVZ70456.1"/>
    <property type="molecule type" value="Genomic_DNA"/>
</dbReference>